<dbReference type="SUPFAM" id="SSF51230">
    <property type="entry name" value="Single hybrid motif"/>
    <property type="match status" value="1"/>
</dbReference>
<dbReference type="Gene3D" id="2.40.50.100">
    <property type="match status" value="1"/>
</dbReference>
<evidence type="ECO:0000313" key="4">
    <source>
        <dbReference type="Proteomes" id="UP000503640"/>
    </source>
</evidence>
<dbReference type="Pfam" id="PF01597">
    <property type="entry name" value="GCV_H"/>
    <property type="match status" value="1"/>
</dbReference>
<dbReference type="RefSeq" id="WP_176066603.1">
    <property type="nucleotide sequence ID" value="NZ_BJTG01000007.1"/>
</dbReference>
<name>A0A7I9VP92_9BACT</name>
<dbReference type="AlphaFoldDB" id="A0A7I9VP92"/>
<accession>A0A7I9VP92</accession>
<proteinExistence type="predicted"/>
<dbReference type="Proteomes" id="UP000503640">
    <property type="component" value="Unassembled WGS sequence"/>
</dbReference>
<dbReference type="GO" id="GO:0019464">
    <property type="term" value="P:glycine decarboxylation via glycine cleavage system"/>
    <property type="evidence" value="ECO:0007669"/>
    <property type="project" value="InterPro"/>
</dbReference>
<keyword evidence="1" id="KW-0450">Lipoyl</keyword>
<dbReference type="InterPro" id="IPR011053">
    <property type="entry name" value="Single_hybrid_motif"/>
</dbReference>
<dbReference type="GO" id="GO:0009249">
    <property type="term" value="P:protein lipoylation"/>
    <property type="evidence" value="ECO:0007669"/>
    <property type="project" value="TreeGrafter"/>
</dbReference>
<dbReference type="EMBL" id="BJTG01000007">
    <property type="protein sequence ID" value="GEJ58236.1"/>
    <property type="molecule type" value="Genomic_DNA"/>
</dbReference>
<keyword evidence="4" id="KW-1185">Reference proteome</keyword>
<evidence type="ECO:0000256" key="1">
    <source>
        <dbReference type="ARBA" id="ARBA00022823"/>
    </source>
</evidence>
<evidence type="ECO:0008006" key="5">
    <source>
        <dbReference type="Google" id="ProtNLM"/>
    </source>
</evidence>
<reference evidence="4" key="1">
    <citation type="journal article" date="2020" name="Appl. Environ. Microbiol.">
        <title>Diazotrophic Anaeromyxobacter Isolates from Soils.</title>
        <authorList>
            <person name="Masuda Y."/>
            <person name="Yamanaka H."/>
            <person name="Xu Z.X."/>
            <person name="Shiratori Y."/>
            <person name="Aono T."/>
            <person name="Amachi S."/>
            <person name="Senoo K."/>
            <person name="Itoh H."/>
        </authorList>
    </citation>
    <scope>NUCLEOTIDE SEQUENCE [LARGE SCALE GENOMIC DNA]</scope>
    <source>
        <strain evidence="4">R267</strain>
    </source>
</reference>
<evidence type="ECO:0000313" key="3">
    <source>
        <dbReference type="EMBL" id="GEJ58236.1"/>
    </source>
</evidence>
<dbReference type="InterPro" id="IPR033753">
    <property type="entry name" value="GCV_H/Fam206"/>
</dbReference>
<dbReference type="InterPro" id="IPR002930">
    <property type="entry name" value="GCV_H"/>
</dbReference>
<organism evidence="3 4">
    <name type="scientific">Anaeromyxobacter diazotrophicus</name>
    <dbReference type="NCBI Taxonomy" id="2590199"/>
    <lineage>
        <taxon>Bacteria</taxon>
        <taxon>Pseudomonadati</taxon>
        <taxon>Myxococcota</taxon>
        <taxon>Myxococcia</taxon>
        <taxon>Myxococcales</taxon>
        <taxon>Cystobacterineae</taxon>
        <taxon>Anaeromyxobacteraceae</taxon>
        <taxon>Anaeromyxobacter</taxon>
    </lineage>
</organism>
<keyword evidence="2" id="KW-0812">Transmembrane</keyword>
<dbReference type="PANTHER" id="PTHR11715">
    <property type="entry name" value="GLYCINE CLEAVAGE SYSTEM H PROTEIN"/>
    <property type="match status" value="1"/>
</dbReference>
<evidence type="ECO:0000256" key="2">
    <source>
        <dbReference type="SAM" id="Phobius"/>
    </source>
</evidence>
<dbReference type="GO" id="GO:0005960">
    <property type="term" value="C:glycine cleavage complex"/>
    <property type="evidence" value="ECO:0007669"/>
    <property type="project" value="InterPro"/>
</dbReference>
<protein>
    <recommendedName>
        <fullName evidence="5">Glycine cleavage H-protein</fullName>
    </recommendedName>
</protein>
<dbReference type="CDD" id="cd06848">
    <property type="entry name" value="GCS_H"/>
    <property type="match status" value="1"/>
</dbReference>
<gene>
    <name evidence="3" type="ORF">AMYX_29770</name>
</gene>
<feature type="transmembrane region" description="Helical" evidence="2">
    <location>
        <begin position="23"/>
        <end position="47"/>
    </location>
</feature>
<sequence length="231" mass="24926">MSATFVGVLQAAGAFLGGLLVRLGVVLLVVLAFLVPVALVLGAVRLWRGLAPAARGLRRAGHVLYRPGVRYAAGHTWIEREPGRVKVGIDGVVQEILPWALSVELPRPGQRLFEGEVAATISCGHEEARIAAPVAGRVVAVNAEVERDPSLVKEDGYGRGWLFAMEPLDTRWSTLPAGDVARDWMRQESERLDDFLESRLGFAGMAARAGPAPPLLSPGAWRELTRSFLHA</sequence>
<keyword evidence="2" id="KW-0472">Membrane</keyword>
<comment type="caution">
    <text evidence="3">The sequence shown here is derived from an EMBL/GenBank/DDBJ whole genome shotgun (WGS) entry which is preliminary data.</text>
</comment>
<dbReference type="PANTHER" id="PTHR11715:SF3">
    <property type="entry name" value="GLYCINE CLEAVAGE SYSTEM H PROTEIN-RELATED"/>
    <property type="match status" value="1"/>
</dbReference>
<dbReference type="GO" id="GO:0005829">
    <property type="term" value="C:cytosol"/>
    <property type="evidence" value="ECO:0007669"/>
    <property type="project" value="TreeGrafter"/>
</dbReference>
<keyword evidence="2" id="KW-1133">Transmembrane helix</keyword>